<dbReference type="InterPro" id="IPR001129">
    <property type="entry name" value="Membr-assoc_MAPEG"/>
</dbReference>
<keyword evidence="3 5" id="KW-1133">Transmembrane helix</keyword>
<dbReference type="SUPFAM" id="SSF161084">
    <property type="entry name" value="MAPEG domain-like"/>
    <property type="match status" value="1"/>
</dbReference>
<evidence type="ECO:0000313" key="6">
    <source>
        <dbReference type="EMBL" id="VAW01003.1"/>
    </source>
</evidence>
<protein>
    <recommendedName>
        <fullName evidence="7">Membrane protein STY2112</fullName>
    </recommendedName>
</protein>
<feature type="transmembrane region" description="Helical" evidence="5">
    <location>
        <begin position="48"/>
        <end position="68"/>
    </location>
</feature>
<dbReference type="Gene3D" id="1.20.120.550">
    <property type="entry name" value="Membrane associated eicosanoid/glutathione metabolism-like domain"/>
    <property type="match status" value="1"/>
</dbReference>
<evidence type="ECO:0008006" key="7">
    <source>
        <dbReference type="Google" id="ProtNLM"/>
    </source>
</evidence>
<keyword evidence="2 5" id="KW-0812">Transmembrane</keyword>
<organism evidence="6">
    <name type="scientific">hydrothermal vent metagenome</name>
    <dbReference type="NCBI Taxonomy" id="652676"/>
    <lineage>
        <taxon>unclassified sequences</taxon>
        <taxon>metagenomes</taxon>
        <taxon>ecological metagenomes</taxon>
    </lineage>
</organism>
<dbReference type="PANTHER" id="PTHR35814:SF1">
    <property type="entry name" value="GLUTATHIONE S-TRANSFERASE-RELATED"/>
    <property type="match status" value="1"/>
</dbReference>
<sequence>MLTITAFYTGILALIMVFLAYRTSARRLEAKINLGVGDDRIMEQRSRAFGNFIEFVPMMILLMAMIELQGHKAMFIHILGSAIVIARLFHALGITGKLKAVNGRFLGSLLSYIILLLAGVFLLVNGILQMM</sequence>
<accession>A0A3B0SAI8</accession>
<dbReference type="Pfam" id="PF01124">
    <property type="entry name" value="MAPEG"/>
    <property type="match status" value="1"/>
</dbReference>
<proteinExistence type="predicted"/>
<evidence type="ECO:0000256" key="3">
    <source>
        <dbReference type="ARBA" id="ARBA00022989"/>
    </source>
</evidence>
<evidence type="ECO:0000256" key="1">
    <source>
        <dbReference type="ARBA" id="ARBA00004370"/>
    </source>
</evidence>
<comment type="subcellular location">
    <subcellularLocation>
        <location evidence="1">Membrane</location>
    </subcellularLocation>
</comment>
<feature type="transmembrane region" description="Helical" evidence="5">
    <location>
        <begin position="6"/>
        <end position="23"/>
    </location>
</feature>
<dbReference type="EMBL" id="UOEJ01000140">
    <property type="protein sequence ID" value="VAW01003.1"/>
    <property type="molecule type" value="Genomic_DNA"/>
</dbReference>
<feature type="transmembrane region" description="Helical" evidence="5">
    <location>
        <begin position="74"/>
        <end position="93"/>
    </location>
</feature>
<name>A0A3B0SAI8_9ZZZZ</name>
<evidence type="ECO:0000256" key="5">
    <source>
        <dbReference type="SAM" id="Phobius"/>
    </source>
</evidence>
<evidence type="ECO:0000256" key="2">
    <source>
        <dbReference type="ARBA" id="ARBA00022692"/>
    </source>
</evidence>
<dbReference type="InterPro" id="IPR023352">
    <property type="entry name" value="MAPEG-like_dom_sf"/>
</dbReference>
<keyword evidence="4 5" id="KW-0472">Membrane</keyword>
<feature type="transmembrane region" description="Helical" evidence="5">
    <location>
        <begin position="105"/>
        <end position="128"/>
    </location>
</feature>
<evidence type="ECO:0000256" key="4">
    <source>
        <dbReference type="ARBA" id="ARBA00023136"/>
    </source>
</evidence>
<dbReference type="AlphaFoldDB" id="A0A3B0SAI8"/>
<gene>
    <name evidence="6" type="ORF">MNBD_ALPHA01-2453</name>
</gene>
<dbReference type="PANTHER" id="PTHR35814">
    <property type="match status" value="1"/>
</dbReference>
<dbReference type="GO" id="GO:0016020">
    <property type="term" value="C:membrane"/>
    <property type="evidence" value="ECO:0007669"/>
    <property type="project" value="UniProtKB-SubCell"/>
</dbReference>
<reference evidence="6" key="1">
    <citation type="submission" date="2018-06" db="EMBL/GenBank/DDBJ databases">
        <authorList>
            <person name="Zhirakovskaya E."/>
        </authorList>
    </citation>
    <scope>NUCLEOTIDE SEQUENCE</scope>
</reference>